<feature type="region of interest" description="Disordered" evidence="1">
    <location>
        <begin position="242"/>
        <end position="268"/>
    </location>
</feature>
<keyword evidence="2" id="KW-0472">Membrane</keyword>
<feature type="region of interest" description="Disordered" evidence="1">
    <location>
        <begin position="136"/>
        <end position="199"/>
    </location>
</feature>
<evidence type="ECO:0000313" key="3">
    <source>
        <dbReference type="EMBL" id="MEJ2865951.1"/>
    </source>
</evidence>
<feature type="compositionally biased region" description="Low complexity" evidence="1">
    <location>
        <begin position="163"/>
        <end position="178"/>
    </location>
</feature>
<protein>
    <recommendedName>
        <fullName evidence="5">DUF2637 domain-containing protein</fullName>
    </recommendedName>
</protein>
<dbReference type="EMBL" id="JBBEGM010000025">
    <property type="protein sequence ID" value="MEJ2865951.1"/>
    <property type="molecule type" value="Genomic_DNA"/>
</dbReference>
<name>A0ABU8MF34_9PSEU</name>
<organism evidence="3 4">
    <name type="scientific">Actinomycetospora flava</name>
    <dbReference type="NCBI Taxonomy" id="3129232"/>
    <lineage>
        <taxon>Bacteria</taxon>
        <taxon>Bacillati</taxon>
        <taxon>Actinomycetota</taxon>
        <taxon>Actinomycetes</taxon>
        <taxon>Pseudonocardiales</taxon>
        <taxon>Pseudonocardiaceae</taxon>
        <taxon>Actinomycetospora</taxon>
    </lineage>
</organism>
<dbReference type="Proteomes" id="UP001369736">
    <property type="component" value="Unassembled WGS sequence"/>
</dbReference>
<feature type="transmembrane region" description="Helical" evidence="2">
    <location>
        <begin position="109"/>
        <end position="130"/>
    </location>
</feature>
<comment type="caution">
    <text evidence="3">The sequence shown here is derived from an EMBL/GenBank/DDBJ whole genome shotgun (WGS) entry which is preliminary data.</text>
</comment>
<feature type="transmembrane region" description="Helical" evidence="2">
    <location>
        <begin position="46"/>
        <end position="66"/>
    </location>
</feature>
<proteinExistence type="predicted"/>
<evidence type="ECO:0000313" key="4">
    <source>
        <dbReference type="Proteomes" id="UP001369736"/>
    </source>
</evidence>
<accession>A0ABU8MF34</accession>
<evidence type="ECO:0008006" key="5">
    <source>
        <dbReference type="Google" id="ProtNLM"/>
    </source>
</evidence>
<keyword evidence="4" id="KW-1185">Reference proteome</keyword>
<keyword evidence="2" id="KW-1133">Transmembrane helix</keyword>
<reference evidence="3 4" key="1">
    <citation type="submission" date="2024-03" db="EMBL/GenBank/DDBJ databases">
        <title>Actinomycetospora sp. OC33-EN07, a novel actinomycete isolated from wild orchid (Aerides multiflora).</title>
        <authorList>
            <person name="Suriyachadkun C."/>
        </authorList>
    </citation>
    <scope>NUCLEOTIDE SEQUENCE [LARGE SCALE GENOMIC DNA]</scope>
    <source>
        <strain evidence="3 4">OC33-EN07</strain>
    </source>
</reference>
<gene>
    <name evidence="3" type="ORF">WCD58_32700</name>
</gene>
<sequence>MSTAREHDWSTWALRWVPAGVVALGAAVATAHGLYEVAVAARVPDLIAWLYPLITDGLAMVAYAAAARLSGRAAGYAWSVVVLTAALSGLAQAAYLATDTLQAHTVLRFGVGAWPAVAIALVAHLLHLLAADRPAPNTRHVPQEDAPRAAASEQPLKPRLDEQAQPAPAPQTALAPAPVTEHVDETAEPAAADPAPDTDVDPRVVELARRLAGGEDLTGPAIGAELEVSDRTGRRLLAEARTCLDENPQSPPRHGLHLITRTSEGGTA</sequence>
<keyword evidence="2" id="KW-0812">Transmembrane</keyword>
<dbReference type="RefSeq" id="WP_337707333.1">
    <property type="nucleotide sequence ID" value="NZ_JBBEGM010000025.1"/>
</dbReference>
<evidence type="ECO:0000256" key="1">
    <source>
        <dbReference type="SAM" id="MobiDB-lite"/>
    </source>
</evidence>
<feature type="compositionally biased region" description="Low complexity" evidence="1">
    <location>
        <begin position="188"/>
        <end position="197"/>
    </location>
</feature>
<evidence type="ECO:0000256" key="2">
    <source>
        <dbReference type="SAM" id="Phobius"/>
    </source>
</evidence>
<feature type="transmembrane region" description="Helical" evidence="2">
    <location>
        <begin position="73"/>
        <end position="97"/>
    </location>
</feature>
<feature type="transmembrane region" description="Helical" evidence="2">
    <location>
        <begin position="12"/>
        <end position="34"/>
    </location>
</feature>